<dbReference type="GO" id="GO:0003677">
    <property type="term" value="F:DNA binding"/>
    <property type="evidence" value="ECO:0007669"/>
    <property type="project" value="InterPro"/>
</dbReference>
<evidence type="ECO:0000259" key="1">
    <source>
        <dbReference type="PROSITE" id="PS50943"/>
    </source>
</evidence>
<evidence type="ECO:0000313" key="2">
    <source>
        <dbReference type="EMBL" id="ABM39914.1"/>
    </source>
</evidence>
<feature type="domain" description="HTH cro/C1-type" evidence="1">
    <location>
        <begin position="23"/>
        <end position="77"/>
    </location>
</feature>
<dbReference type="InterPro" id="IPR010982">
    <property type="entry name" value="Lambda_DNA-bd_dom_sf"/>
</dbReference>
<geneLocation type="plasmid" evidence="2 3">
    <name>pPNAP03</name>
</geneLocation>
<dbReference type="InterPro" id="IPR001387">
    <property type="entry name" value="Cro/C1-type_HTH"/>
</dbReference>
<proteinExistence type="predicted"/>
<dbReference type="Proteomes" id="UP000000644">
    <property type="component" value="Plasmid pPNAP03"/>
</dbReference>
<keyword evidence="2" id="KW-0614">Plasmid</keyword>
<organism evidence="2 3">
    <name type="scientific">Polaromonas naphthalenivorans (strain CJ2)</name>
    <dbReference type="NCBI Taxonomy" id="365044"/>
    <lineage>
        <taxon>Bacteria</taxon>
        <taxon>Pseudomonadati</taxon>
        <taxon>Pseudomonadota</taxon>
        <taxon>Betaproteobacteria</taxon>
        <taxon>Burkholderiales</taxon>
        <taxon>Comamonadaceae</taxon>
        <taxon>Polaromonas</taxon>
    </lineage>
</organism>
<dbReference type="Pfam" id="PF13560">
    <property type="entry name" value="HTH_31"/>
    <property type="match status" value="1"/>
</dbReference>
<dbReference type="SMART" id="SM00530">
    <property type="entry name" value="HTH_XRE"/>
    <property type="match status" value="1"/>
</dbReference>
<dbReference type="PROSITE" id="PS50943">
    <property type="entry name" value="HTH_CROC1"/>
    <property type="match status" value="1"/>
</dbReference>
<dbReference type="KEGG" id="pna:Pnap_4849"/>
<dbReference type="Gene3D" id="1.10.260.40">
    <property type="entry name" value="lambda repressor-like DNA-binding domains"/>
    <property type="match status" value="1"/>
</dbReference>
<accession>A1VW86</accession>
<dbReference type="HOGENOM" id="CLU_1212734_0_0_4"/>
<dbReference type="AlphaFoldDB" id="A1VW86"/>
<sequence>MSAASNVDSVLDQQLLLQLGARLRHARVKRGLTTIQLAQQARISRMTLSAVEAGAPSPTMGSYLRVMGVLGVSQDLALVASDTLQGTAAQRTDRKVSSNTVVVPVSTGDARHELQDLQSLMLHEEAVRLLKKKPELIQQALDTLERWRSAGDPHSRFLWDEWSVILHRRAWRRALSLTRRSKELRQASPLATILPVEVRQRVLEQVGQAGQRAATR</sequence>
<evidence type="ECO:0000313" key="3">
    <source>
        <dbReference type="Proteomes" id="UP000000644"/>
    </source>
</evidence>
<dbReference type="CDD" id="cd00093">
    <property type="entry name" value="HTH_XRE"/>
    <property type="match status" value="1"/>
</dbReference>
<dbReference type="EMBL" id="CP000532">
    <property type="protein sequence ID" value="ABM39914.1"/>
    <property type="molecule type" value="Genomic_DNA"/>
</dbReference>
<keyword evidence="3" id="KW-1185">Reference proteome</keyword>
<gene>
    <name evidence="2" type="ordered locus">Pnap_4849</name>
</gene>
<reference evidence="3" key="1">
    <citation type="journal article" date="2009" name="Environ. Microbiol.">
        <title>The genome of Polaromonas naphthalenivorans strain CJ2, isolated from coal tar-contaminated sediment, reveals physiological and metabolic versatility and evolution through extensive horizontal gene transfer.</title>
        <authorList>
            <person name="Yagi J.M."/>
            <person name="Sims D."/>
            <person name="Brettin T."/>
            <person name="Bruce D."/>
            <person name="Madsen E.L."/>
        </authorList>
    </citation>
    <scope>NUCLEOTIDE SEQUENCE [LARGE SCALE GENOMIC DNA]</scope>
    <source>
        <strain evidence="3">CJ2</strain>
        <plasmid evidence="3">Plasmid pPNAP03</plasmid>
    </source>
</reference>
<protein>
    <submittedName>
        <fullName evidence="2">Transcriptional regulator, XRE family</fullName>
    </submittedName>
</protein>
<dbReference type="SUPFAM" id="SSF47413">
    <property type="entry name" value="lambda repressor-like DNA-binding domains"/>
    <property type="match status" value="1"/>
</dbReference>
<dbReference type="RefSeq" id="WP_011798285.1">
    <property type="nucleotide sequence ID" value="NC_008759.1"/>
</dbReference>
<dbReference type="OrthoDB" id="8961306at2"/>
<name>A1VW86_POLNA</name>